<evidence type="ECO:0000256" key="2">
    <source>
        <dbReference type="ARBA" id="ARBA00008036"/>
    </source>
</evidence>
<evidence type="ECO:0000313" key="8">
    <source>
        <dbReference type="EMBL" id="PIS55607.1"/>
    </source>
</evidence>
<dbReference type="GO" id="GO:0005739">
    <property type="term" value="C:mitochondrion"/>
    <property type="evidence" value="ECO:0007669"/>
    <property type="project" value="UniProtKB-SubCell"/>
</dbReference>
<dbReference type="VEuPathDB" id="FungiDB:CJJ07_004961"/>
<keyword evidence="4 6" id="KW-0496">Mitochondrion</keyword>
<name>A0A2H0ZY82_CANAR</name>
<dbReference type="VEuPathDB" id="FungiDB:CJJ09_001765"/>
<reference evidence="8 9" key="1">
    <citation type="journal article" date="2017" name="Clin. Infect. Dis.">
        <title>Simultaneous emergence of multidrug-resistant Candida auris on 3 continents confirmed by whole-genome sequencing and epidemiological analyses.</title>
        <authorList>
            <person name="Lockhart S.R."/>
            <person name="Etienne K.A."/>
            <person name="Vallabhaneni S."/>
            <person name="Farooqi J."/>
            <person name="Chowdhary A."/>
            <person name="Govender N.P."/>
            <person name="Colombo A.L."/>
            <person name="Calvo B."/>
            <person name="Cuomo C.A."/>
            <person name="Desjardins C.A."/>
            <person name="Berkow E.L."/>
            <person name="Castanheira M."/>
            <person name="Magobo R.E."/>
            <person name="Jabeen K."/>
            <person name="Asghar R.J."/>
            <person name="Meis J.F."/>
            <person name="Jackson B."/>
            <person name="Chiller T."/>
            <person name="Litvintseva A.P."/>
        </authorList>
    </citation>
    <scope>NUCLEOTIDE SEQUENCE [LARGE SCALE GENOMIC DNA]</scope>
    <source>
        <strain evidence="8 9">B8441</strain>
    </source>
</reference>
<evidence type="ECO:0000256" key="6">
    <source>
        <dbReference type="RuleBase" id="RU363007"/>
    </source>
</evidence>
<reference evidence="7" key="4">
    <citation type="submission" date="2024-03" db="EMBL/GenBank/DDBJ databases">
        <title>Improved genome assembly of Candida auris strain B8441 and annotation of B11205.</title>
        <authorList>
            <person name="Cauldron N.C."/>
            <person name="Shea T."/>
            <person name="Cuomo C.A."/>
        </authorList>
    </citation>
    <scope>NUCLEOTIDE SEQUENCE</scope>
    <source>
        <strain evidence="7">B8441</strain>
    </source>
</reference>
<accession>A0A2H0ZY82</accession>
<evidence type="ECO:0000313" key="9">
    <source>
        <dbReference type="Proteomes" id="UP000230249"/>
    </source>
</evidence>
<comment type="subcellular location">
    <subcellularLocation>
        <location evidence="1 6">Mitochondrion</location>
    </subcellularLocation>
</comment>
<evidence type="ECO:0000256" key="3">
    <source>
        <dbReference type="ARBA" id="ARBA00018341"/>
    </source>
</evidence>
<dbReference type="EMBL" id="PEKT03000001">
    <property type="protein sequence ID" value="KAK8441865.1"/>
    <property type="molecule type" value="Genomic_DNA"/>
</dbReference>
<dbReference type="VEuPathDB" id="FungiDB:CJI96_0000175"/>
<sequence>MMTTTLSYYKKIYRCINRLPIDLKSLKVAKDKVKNAFKTKHSSNSALADPKQYKDSIRLMTSLLNGDYKSFPETLDLIYKKGEPFDDWARDFLHTKYSSFKSSWPQVHLLEEFGMKYHIDHYNKELQKSKPEDMEFSLMKEMKLSLLSHEKPIQPLRHHHHKSSVQSLVKEAEKFYKFILANSNALLNGRSKPFEVIYEPTRFGLPKSVAAREHDLRTKVTHVKNIIRQLRPLSREQLTHLAEVASGKIEEERVRINPSFFRYASRQHNAINDVSPFERIYLRQKQLVPNERNIRYFYRDYVTKQFYKDEDGTLKMGPMRFYD</sequence>
<evidence type="ECO:0000256" key="4">
    <source>
        <dbReference type="ARBA" id="ARBA00023128"/>
    </source>
</evidence>
<dbReference type="VEuPathDB" id="FungiDB:CJI97_002373"/>
<dbReference type="Pfam" id="PF17053">
    <property type="entry name" value="GEP5"/>
    <property type="match status" value="1"/>
</dbReference>
<reference evidence="7 9" key="3">
    <citation type="journal article" date="2018" name="Nat. Commun.">
        <title>Genomic insights into multidrug-resistance, mating and virulence in Candida auris and related emerging species.</title>
        <authorList>
            <person name="Munoz J.F."/>
            <person name="Gade L."/>
            <person name="Chow N.A."/>
            <person name="Loparev V.N."/>
            <person name="Juieng P."/>
            <person name="Berkow E.L."/>
            <person name="Farrer R.A."/>
            <person name="Litvintseva A.P."/>
            <person name="Cuomo C.A."/>
        </authorList>
    </citation>
    <scope>GENOME REANNOTATION</scope>
    <source>
        <strain evidence="7 9">B8441</strain>
    </source>
</reference>
<gene>
    <name evidence="8" type="ORF">B9J08_001711</name>
    <name evidence="7" type="ORF">B9J08_00181</name>
</gene>
<dbReference type="EMBL" id="PEKT02000004">
    <property type="protein sequence ID" value="PIS55607.1"/>
    <property type="molecule type" value="Genomic_DNA"/>
</dbReference>
<organism evidence="8">
    <name type="scientific">Candidozyma auris</name>
    <name type="common">Yeast</name>
    <name type="synonym">Candida auris</name>
    <dbReference type="NCBI Taxonomy" id="498019"/>
    <lineage>
        <taxon>Eukaryota</taxon>
        <taxon>Fungi</taxon>
        <taxon>Dikarya</taxon>
        <taxon>Ascomycota</taxon>
        <taxon>Saccharomycotina</taxon>
        <taxon>Pichiomycetes</taxon>
        <taxon>Metschnikowiaceae</taxon>
        <taxon>Candidozyma</taxon>
    </lineage>
</organism>
<protein>
    <recommendedName>
        <fullName evidence="3 6">Genetic interactor of prohibitin 5, mitochondrial</fullName>
    </recommendedName>
</protein>
<comment type="function">
    <text evidence="5 6">Essential for respiratory growth and required for maintenance of mtDNA. Required for cell survival in the absence of prohibitins.</text>
</comment>
<evidence type="ECO:0000256" key="1">
    <source>
        <dbReference type="ARBA" id="ARBA00004173"/>
    </source>
</evidence>
<comment type="caution">
    <text evidence="8">The sequence shown here is derived from an EMBL/GenBank/DDBJ whole genome shotgun (WGS) entry which is preliminary data.</text>
</comment>
<comment type="similarity">
    <text evidence="2 6">Belongs to the GEP5 family.</text>
</comment>
<evidence type="ECO:0000256" key="5">
    <source>
        <dbReference type="ARBA" id="ARBA00025061"/>
    </source>
</evidence>
<dbReference type="Proteomes" id="UP000230249">
    <property type="component" value="Unassembled WGS sequence"/>
</dbReference>
<evidence type="ECO:0000313" key="7">
    <source>
        <dbReference type="EMBL" id="KAK8441865.1"/>
    </source>
</evidence>
<keyword evidence="9" id="KW-1185">Reference proteome</keyword>
<proteinExistence type="inferred from homology"/>
<reference evidence="8" key="2">
    <citation type="submission" date="2017-11" db="EMBL/GenBank/DDBJ databases">
        <title>Candida auris genome assembly and annotation.</title>
        <authorList>
            <person name="Munoz J.F."/>
            <person name="Gade L.G."/>
            <person name="Chow N.A."/>
            <person name="Litvintseva A.P."/>
            <person name="Loparev V.N."/>
            <person name="Cuomo C.A."/>
        </authorList>
    </citation>
    <scope>NUCLEOTIDE SEQUENCE</scope>
    <source>
        <strain evidence="8">B8441</strain>
    </source>
</reference>
<dbReference type="InterPro" id="IPR031455">
    <property type="entry name" value="Gep5"/>
</dbReference>
<dbReference type="OMA" id="TINDNFR"/>
<dbReference type="VEuPathDB" id="FungiDB:B9J08_001711"/>
<dbReference type="AlphaFoldDB" id="A0A2H0ZY82"/>